<name>A0A8H7XM13_PSICU</name>
<comment type="caution">
    <text evidence="3">The sequence shown here is derived from an EMBL/GenBank/DDBJ whole genome shotgun (WGS) entry which is preliminary data.</text>
</comment>
<evidence type="ECO:0000256" key="1">
    <source>
        <dbReference type="SAM" id="MobiDB-lite"/>
    </source>
</evidence>
<protein>
    <recommendedName>
        <fullName evidence="2">F-box domain-containing protein</fullName>
    </recommendedName>
</protein>
<dbReference type="SUPFAM" id="SSF52047">
    <property type="entry name" value="RNI-like"/>
    <property type="match status" value="1"/>
</dbReference>
<dbReference type="SMART" id="SM00256">
    <property type="entry name" value="FBOX"/>
    <property type="match status" value="1"/>
</dbReference>
<dbReference type="EMBL" id="JAFIQS010000013">
    <property type="protein sequence ID" value="KAG5164050.1"/>
    <property type="molecule type" value="Genomic_DNA"/>
</dbReference>
<dbReference type="InterPro" id="IPR036047">
    <property type="entry name" value="F-box-like_dom_sf"/>
</dbReference>
<dbReference type="SUPFAM" id="SSF81383">
    <property type="entry name" value="F-box domain"/>
    <property type="match status" value="1"/>
</dbReference>
<gene>
    <name evidence="3" type="ORF">JR316_011247</name>
</gene>
<feature type="region of interest" description="Disordered" evidence="1">
    <location>
        <begin position="83"/>
        <end position="105"/>
    </location>
</feature>
<dbReference type="AlphaFoldDB" id="A0A8H7XM13"/>
<evidence type="ECO:0000313" key="3">
    <source>
        <dbReference type="EMBL" id="KAG5164050.1"/>
    </source>
</evidence>
<dbReference type="PROSITE" id="PS50181">
    <property type="entry name" value="FBOX"/>
    <property type="match status" value="1"/>
</dbReference>
<dbReference type="Gene3D" id="3.80.10.10">
    <property type="entry name" value="Ribonuclease Inhibitor"/>
    <property type="match status" value="1"/>
</dbReference>
<organism evidence="3">
    <name type="scientific">Psilocybe cubensis</name>
    <name type="common">Psychedelic mushroom</name>
    <name type="synonym">Stropharia cubensis</name>
    <dbReference type="NCBI Taxonomy" id="181762"/>
    <lineage>
        <taxon>Eukaryota</taxon>
        <taxon>Fungi</taxon>
        <taxon>Dikarya</taxon>
        <taxon>Basidiomycota</taxon>
        <taxon>Agaricomycotina</taxon>
        <taxon>Agaricomycetes</taxon>
        <taxon>Agaricomycetidae</taxon>
        <taxon>Agaricales</taxon>
        <taxon>Agaricineae</taxon>
        <taxon>Strophariaceae</taxon>
        <taxon>Psilocybe</taxon>
    </lineage>
</organism>
<dbReference type="InterPro" id="IPR032675">
    <property type="entry name" value="LRR_dom_sf"/>
</dbReference>
<proteinExistence type="predicted"/>
<dbReference type="OrthoDB" id="2915292at2759"/>
<dbReference type="InterPro" id="IPR001810">
    <property type="entry name" value="F-box_dom"/>
</dbReference>
<evidence type="ECO:0000259" key="2">
    <source>
        <dbReference type="PROSITE" id="PS50181"/>
    </source>
</evidence>
<reference evidence="3" key="1">
    <citation type="submission" date="2021-02" db="EMBL/GenBank/DDBJ databases">
        <title>Psilocybe cubensis genome.</title>
        <authorList>
            <person name="Mckernan K.J."/>
            <person name="Crawford S."/>
            <person name="Trippe A."/>
            <person name="Kane L.T."/>
            <person name="Mclaughlin S."/>
        </authorList>
    </citation>
    <scope>NUCLEOTIDE SEQUENCE [LARGE SCALE GENOMIC DNA]</scope>
    <source>
        <strain evidence="3">MGC-MH-2018</strain>
    </source>
</reference>
<feature type="domain" description="F-box" evidence="2">
    <location>
        <begin position="1"/>
        <end position="43"/>
    </location>
</feature>
<accession>A0A8H7XM13</accession>
<sequence length="544" mass="61815">MPALPFELWIHIADYIPPYDLPRFAGVNRLFFEAIMDQLYNQLSFISSDTRVFTEKVQALNSTSLAERVRVLTLWPGAIRDAIGGKGGEDSSDDEGSTRNRSPSPKFKHARYLMRGREYVGELLGHRRSPSVPSSRAGVKSSGSAHERRQMFFDAIRNLTRVEEMRIDWYYDKGVGGDAWTFAFFPEIWKHIGQNLQRLSIDIQVYKMNDAVKYCGSLPNLEELTLVLRCDNARGHPGDTIVPYFINNHASTLRRLSLKTIGHQDLSLIFQLLGILPHLTHLSIGMPLDARHLPDPSGFNQFLQNHPKLQNFSIRYIRCCTDCAYDGFSTFDGKHKLFRNITLPAMHTLELGLHIPMAVGATDPLYYSIARLGTSLTSLTLKDRSLKLDEVKAILRLFPSYRLKRLSLFAQLLTPQLIDHIAKVCPALNSLSLDVETIVKSEDATDRRNNDVDGFSEALANYAVDLDNDRWRYRTWLLSDISIMHWEFKVGHQYNWACMNAIAYSVPSVRSFAGRGHMLDSNTPCSEEGKLIVDLGERTKPFDT</sequence>